<dbReference type="Proteomes" id="UP001180825">
    <property type="component" value="Unassembled WGS sequence"/>
</dbReference>
<dbReference type="RefSeq" id="WP_310325318.1">
    <property type="nucleotide sequence ID" value="NZ_JAVDXV010000001.1"/>
</dbReference>
<dbReference type="Gene3D" id="3.30.2000.30">
    <property type="match status" value="1"/>
</dbReference>
<name>A0ABU2A3J2_9BURK</name>
<gene>
    <name evidence="1" type="ORF">J2X21_000875</name>
</gene>
<dbReference type="InterPro" id="IPR021508">
    <property type="entry name" value="Gp17-like"/>
</dbReference>
<accession>A0ABU2A3J2</accession>
<dbReference type="Pfam" id="PF11367">
    <property type="entry name" value="Tail_completion_gp17"/>
    <property type="match status" value="1"/>
</dbReference>
<dbReference type="InterPro" id="IPR053745">
    <property type="entry name" value="Viral_Tail_Comp_sf"/>
</dbReference>
<proteinExistence type="predicted"/>
<evidence type="ECO:0000313" key="1">
    <source>
        <dbReference type="EMBL" id="MDR7331763.1"/>
    </source>
</evidence>
<comment type="caution">
    <text evidence="1">The sequence shown here is derived from an EMBL/GenBank/DDBJ whole genome shotgun (WGS) entry which is preliminary data.</text>
</comment>
<sequence length="137" mass="14355">MSAEIVMKALLQGSAAVTALVGADGVWVEEAPLGAPLPLLILEQVSRVERRTVARNEAVLLVTSRIQVTALAETYAAKKQLLAAVRQACGNALGTVAGIAGVCTRADVTGPDMRDDQRGVSAQSQDFIVICHEPGYL</sequence>
<evidence type="ECO:0000313" key="2">
    <source>
        <dbReference type="Proteomes" id="UP001180825"/>
    </source>
</evidence>
<protein>
    <recommendedName>
        <fullName evidence="3">DUF3168 domain-containing protein</fullName>
    </recommendedName>
</protein>
<reference evidence="1 2" key="1">
    <citation type="submission" date="2023-07" db="EMBL/GenBank/DDBJ databases">
        <title>Sorghum-associated microbial communities from plants grown in Nebraska, USA.</title>
        <authorList>
            <person name="Schachtman D."/>
        </authorList>
    </citation>
    <scope>NUCLEOTIDE SEQUENCE [LARGE SCALE GENOMIC DNA]</scope>
    <source>
        <strain evidence="1 2">BE316</strain>
    </source>
</reference>
<dbReference type="EMBL" id="JAVDXV010000001">
    <property type="protein sequence ID" value="MDR7331763.1"/>
    <property type="molecule type" value="Genomic_DNA"/>
</dbReference>
<organism evidence="1 2">
    <name type="scientific">Roseateles asaccharophilus</name>
    <dbReference type="NCBI Taxonomy" id="582607"/>
    <lineage>
        <taxon>Bacteria</taxon>
        <taxon>Pseudomonadati</taxon>
        <taxon>Pseudomonadota</taxon>
        <taxon>Betaproteobacteria</taxon>
        <taxon>Burkholderiales</taxon>
        <taxon>Sphaerotilaceae</taxon>
        <taxon>Roseateles</taxon>
    </lineage>
</organism>
<keyword evidence="2" id="KW-1185">Reference proteome</keyword>
<evidence type="ECO:0008006" key="3">
    <source>
        <dbReference type="Google" id="ProtNLM"/>
    </source>
</evidence>